<dbReference type="Proteomes" id="UP000048289">
    <property type="component" value="Unassembled WGS sequence"/>
</dbReference>
<reference evidence="2" key="2">
    <citation type="submission" date="2015-03" db="EMBL/GenBank/DDBJ databases">
        <authorList>
            <consortium name="Pathogen Informatics"/>
            <person name="Murphy D."/>
        </authorList>
    </citation>
    <scope>NUCLEOTIDE SEQUENCE</scope>
    <source>
        <strain evidence="2">N09902308</strain>
    </source>
</reference>
<evidence type="ECO:0000313" key="2">
    <source>
        <dbReference type="EMBL" id="CPB45996.1"/>
    </source>
</evidence>
<name>A0A655D0D3_MYCTX</name>
<dbReference type="Proteomes" id="UP000039021">
    <property type="component" value="Unassembled WGS sequence"/>
</dbReference>
<evidence type="ECO:0000313" key="4">
    <source>
        <dbReference type="Proteomes" id="UP000048289"/>
    </source>
</evidence>
<evidence type="ECO:0000313" key="1">
    <source>
        <dbReference type="EMBL" id="CFE39836.1"/>
    </source>
</evidence>
<protein>
    <submittedName>
        <fullName evidence="2">Uncharacterized protein</fullName>
    </submittedName>
</protein>
<sequence>MGLRSPMASTQLLIIGWFTGSRARRGLLGPAALIWATAS</sequence>
<reference evidence="3 4" key="1">
    <citation type="submission" date="2015-03" db="EMBL/GenBank/DDBJ databases">
        <authorList>
            <consortium name="Pathogen Informatics"/>
        </authorList>
    </citation>
    <scope>NUCLEOTIDE SEQUENCE [LARGE SCALE GENOMIC DNA]</scope>
    <source>
        <strain evidence="1 4">G09901357</strain>
        <strain evidence="3">N09902308</strain>
    </source>
</reference>
<dbReference type="EMBL" id="CSBK01004000">
    <property type="protein sequence ID" value="CPB45996.1"/>
    <property type="molecule type" value="Genomic_DNA"/>
</dbReference>
<proteinExistence type="predicted"/>
<gene>
    <name evidence="1" type="ORF">ERS007681_02225</name>
    <name evidence="2" type="ORF">ERS007739_05258</name>
</gene>
<dbReference type="AlphaFoldDB" id="A0A655D0D3"/>
<evidence type="ECO:0000313" key="3">
    <source>
        <dbReference type="Proteomes" id="UP000039021"/>
    </source>
</evidence>
<accession>A0A655D0D3</accession>
<dbReference type="EMBL" id="CFOE01000276">
    <property type="protein sequence ID" value="CFE39836.1"/>
    <property type="molecule type" value="Genomic_DNA"/>
</dbReference>
<organism evidence="2 3">
    <name type="scientific">Mycobacterium tuberculosis</name>
    <dbReference type="NCBI Taxonomy" id="1773"/>
    <lineage>
        <taxon>Bacteria</taxon>
        <taxon>Bacillati</taxon>
        <taxon>Actinomycetota</taxon>
        <taxon>Actinomycetes</taxon>
        <taxon>Mycobacteriales</taxon>
        <taxon>Mycobacteriaceae</taxon>
        <taxon>Mycobacterium</taxon>
        <taxon>Mycobacterium tuberculosis complex</taxon>
    </lineage>
</organism>